<dbReference type="Gene3D" id="1.10.10.60">
    <property type="entry name" value="Homeodomain-like"/>
    <property type="match status" value="1"/>
</dbReference>
<sequence>MLSKDRIIAESTDLFVRYGVKSVRMDDIASRLGVSKRTIYELFGDRESLIRTCVEYFYNRQERRYEARMASARNVIEEFMLLLEDWENSVTVNMNFMSDLERFYPEIYRRISSERHRQGAERLKQKLRQGVADGLFFPDINVEFSAAILIASVSTIFTSPSTYHSAEISMSEAFRYIMMCFFRGISTAEGLHVIDEMFGKYFPRQNGAR</sequence>
<dbReference type="EMBL" id="CP102294">
    <property type="protein sequence ID" value="UWN58193.1"/>
    <property type="molecule type" value="Genomic_DNA"/>
</dbReference>
<dbReference type="Gene3D" id="1.10.357.10">
    <property type="entry name" value="Tetracycline Repressor, domain 2"/>
    <property type="match status" value="1"/>
</dbReference>
<reference evidence="7" key="1">
    <citation type="journal article" date="2022" name="Cell">
        <title>Design, construction, and in vivo augmentation of a complex gut microbiome.</title>
        <authorList>
            <person name="Cheng A.G."/>
            <person name="Ho P.Y."/>
            <person name="Aranda-Diaz A."/>
            <person name="Jain S."/>
            <person name="Yu F.B."/>
            <person name="Meng X."/>
            <person name="Wang M."/>
            <person name="Iakiviak M."/>
            <person name="Nagashima K."/>
            <person name="Zhao A."/>
            <person name="Murugkar P."/>
            <person name="Patil A."/>
            <person name="Atabakhsh K."/>
            <person name="Weakley A."/>
            <person name="Yan J."/>
            <person name="Brumbaugh A.R."/>
            <person name="Higginbottom S."/>
            <person name="Dimas A."/>
            <person name="Shiver A.L."/>
            <person name="Deutschbauer A."/>
            <person name="Neff N."/>
            <person name="Sonnenburg J.L."/>
            <person name="Huang K.C."/>
            <person name="Fischbach M.A."/>
        </authorList>
    </citation>
    <scope>NUCLEOTIDE SEQUENCE</scope>
    <source>
        <strain evidence="7">AP11</strain>
    </source>
</reference>
<evidence type="ECO:0000256" key="5">
    <source>
        <dbReference type="PROSITE-ProRule" id="PRU00335"/>
    </source>
</evidence>
<dbReference type="Pfam" id="PF00440">
    <property type="entry name" value="TetR_N"/>
    <property type="match status" value="1"/>
</dbReference>
<keyword evidence="8" id="KW-1185">Reference proteome</keyword>
<dbReference type="InterPro" id="IPR001647">
    <property type="entry name" value="HTH_TetR"/>
</dbReference>
<name>A0ABY5V2F0_9BACT</name>
<dbReference type="RefSeq" id="WP_019246569.1">
    <property type="nucleotide sequence ID" value="NZ_CAPH01000017.1"/>
</dbReference>
<evidence type="ECO:0000256" key="3">
    <source>
        <dbReference type="ARBA" id="ARBA00023125"/>
    </source>
</evidence>
<evidence type="ECO:0000256" key="1">
    <source>
        <dbReference type="ARBA" id="ARBA00022491"/>
    </source>
</evidence>
<gene>
    <name evidence="7" type="ORF">NQ491_05320</name>
</gene>
<evidence type="ECO:0000256" key="4">
    <source>
        <dbReference type="ARBA" id="ARBA00023163"/>
    </source>
</evidence>
<dbReference type="InterPro" id="IPR009057">
    <property type="entry name" value="Homeodomain-like_sf"/>
</dbReference>
<organism evidence="7 8">
    <name type="scientific">Alistipes ihumii AP11</name>
    <dbReference type="NCBI Taxonomy" id="1211813"/>
    <lineage>
        <taxon>Bacteria</taxon>
        <taxon>Pseudomonadati</taxon>
        <taxon>Bacteroidota</taxon>
        <taxon>Bacteroidia</taxon>
        <taxon>Bacteroidales</taxon>
        <taxon>Rikenellaceae</taxon>
        <taxon>Alistipes</taxon>
    </lineage>
</organism>
<evidence type="ECO:0000259" key="6">
    <source>
        <dbReference type="PROSITE" id="PS50977"/>
    </source>
</evidence>
<proteinExistence type="predicted"/>
<protein>
    <submittedName>
        <fullName evidence="7">TetR/AcrR family transcriptional regulator</fullName>
    </submittedName>
</protein>
<keyword evidence="4" id="KW-0804">Transcription</keyword>
<evidence type="ECO:0000313" key="8">
    <source>
        <dbReference type="Proteomes" id="UP001059295"/>
    </source>
</evidence>
<dbReference type="SUPFAM" id="SSF48498">
    <property type="entry name" value="Tetracyclin repressor-like, C-terminal domain"/>
    <property type="match status" value="1"/>
</dbReference>
<feature type="DNA-binding region" description="H-T-H motif" evidence="5">
    <location>
        <begin position="24"/>
        <end position="43"/>
    </location>
</feature>
<dbReference type="GeneID" id="82891132"/>
<keyword evidence="1" id="KW-0678">Repressor</keyword>
<evidence type="ECO:0000313" key="7">
    <source>
        <dbReference type="EMBL" id="UWN58193.1"/>
    </source>
</evidence>
<keyword evidence="2" id="KW-0805">Transcription regulation</keyword>
<keyword evidence="3 5" id="KW-0238">DNA-binding</keyword>
<dbReference type="PROSITE" id="PS50977">
    <property type="entry name" value="HTH_TETR_2"/>
    <property type="match status" value="1"/>
</dbReference>
<dbReference type="PANTHER" id="PTHR30055:SF175">
    <property type="entry name" value="HTH-TYPE TRANSCRIPTIONAL REPRESSOR KSTR2"/>
    <property type="match status" value="1"/>
</dbReference>
<dbReference type="PRINTS" id="PR00455">
    <property type="entry name" value="HTHTETR"/>
</dbReference>
<dbReference type="Proteomes" id="UP001059295">
    <property type="component" value="Chromosome"/>
</dbReference>
<dbReference type="InterPro" id="IPR036271">
    <property type="entry name" value="Tet_transcr_reg_TetR-rel_C_sf"/>
</dbReference>
<feature type="domain" description="HTH tetR-type" evidence="6">
    <location>
        <begin position="1"/>
        <end position="61"/>
    </location>
</feature>
<dbReference type="SUPFAM" id="SSF46689">
    <property type="entry name" value="Homeodomain-like"/>
    <property type="match status" value="1"/>
</dbReference>
<evidence type="ECO:0000256" key="2">
    <source>
        <dbReference type="ARBA" id="ARBA00023015"/>
    </source>
</evidence>
<dbReference type="InterPro" id="IPR050109">
    <property type="entry name" value="HTH-type_TetR-like_transc_reg"/>
</dbReference>
<dbReference type="PANTHER" id="PTHR30055">
    <property type="entry name" value="HTH-TYPE TRANSCRIPTIONAL REGULATOR RUTR"/>
    <property type="match status" value="1"/>
</dbReference>
<accession>A0ABY5V2F0</accession>